<gene>
    <name evidence="1" type="ORF">LR48_Vigan08g087400</name>
</gene>
<dbReference type="Proteomes" id="UP000053144">
    <property type="component" value="Chromosome 8"/>
</dbReference>
<organism evidence="1 2">
    <name type="scientific">Phaseolus angularis</name>
    <name type="common">Azuki bean</name>
    <name type="synonym">Vigna angularis</name>
    <dbReference type="NCBI Taxonomy" id="3914"/>
    <lineage>
        <taxon>Eukaryota</taxon>
        <taxon>Viridiplantae</taxon>
        <taxon>Streptophyta</taxon>
        <taxon>Embryophyta</taxon>
        <taxon>Tracheophyta</taxon>
        <taxon>Spermatophyta</taxon>
        <taxon>Magnoliopsida</taxon>
        <taxon>eudicotyledons</taxon>
        <taxon>Gunneridae</taxon>
        <taxon>Pentapetalae</taxon>
        <taxon>rosids</taxon>
        <taxon>fabids</taxon>
        <taxon>Fabales</taxon>
        <taxon>Fabaceae</taxon>
        <taxon>Papilionoideae</taxon>
        <taxon>50 kb inversion clade</taxon>
        <taxon>NPAAA clade</taxon>
        <taxon>indigoferoid/millettioid clade</taxon>
        <taxon>Phaseoleae</taxon>
        <taxon>Vigna</taxon>
    </lineage>
</organism>
<protein>
    <submittedName>
        <fullName evidence="1">Uncharacterized protein</fullName>
    </submittedName>
</protein>
<proteinExistence type="predicted"/>
<dbReference type="AlphaFoldDB" id="A0A0L9V531"/>
<evidence type="ECO:0000313" key="1">
    <source>
        <dbReference type="EMBL" id="KOM50047.1"/>
    </source>
</evidence>
<sequence length="121" mass="13376">MNLMKEVKKDRDGIRKELEKCKRGEAVSTAQRQFTVEQYSGTHIGSNEGLNDPWRLGLPAASVCFSLEGPDPTASLSFQDVAVGLPFLVHQAVAVILQGSSTELHELVIKDRLIRRAIGFR</sequence>
<dbReference type="EMBL" id="CM003378">
    <property type="protein sequence ID" value="KOM50047.1"/>
    <property type="molecule type" value="Genomic_DNA"/>
</dbReference>
<accession>A0A0L9V531</accession>
<name>A0A0L9V531_PHAAN</name>
<dbReference type="Gramene" id="KOM50047">
    <property type="protein sequence ID" value="KOM50047"/>
    <property type="gene ID" value="LR48_Vigan08g087400"/>
</dbReference>
<reference evidence="2" key="1">
    <citation type="journal article" date="2015" name="Proc. Natl. Acad. Sci. U.S.A.">
        <title>Genome sequencing of adzuki bean (Vigna angularis) provides insight into high starch and low fat accumulation and domestication.</title>
        <authorList>
            <person name="Yang K."/>
            <person name="Tian Z."/>
            <person name="Chen C."/>
            <person name="Luo L."/>
            <person name="Zhao B."/>
            <person name="Wang Z."/>
            <person name="Yu L."/>
            <person name="Li Y."/>
            <person name="Sun Y."/>
            <person name="Li W."/>
            <person name="Chen Y."/>
            <person name="Li Y."/>
            <person name="Zhang Y."/>
            <person name="Ai D."/>
            <person name="Zhao J."/>
            <person name="Shang C."/>
            <person name="Ma Y."/>
            <person name="Wu B."/>
            <person name="Wang M."/>
            <person name="Gao L."/>
            <person name="Sun D."/>
            <person name="Zhang P."/>
            <person name="Guo F."/>
            <person name="Wang W."/>
            <person name="Li Y."/>
            <person name="Wang J."/>
            <person name="Varshney R.K."/>
            <person name="Wang J."/>
            <person name="Ling H.Q."/>
            <person name="Wan P."/>
        </authorList>
    </citation>
    <scope>NUCLEOTIDE SEQUENCE</scope>
    <source>
        <strain evidence="2">cv. Jingnong 6</strain>
    </source>
</reference>
<evidence type="ECO:0000313" key="2">
    <source>
        <dbReference type="Proteomes" id="UP000053144"/>
    </source>
</evidence>